<proteinExistence type="predicted"/>
<protein>
    <submittedName>
        <fullName evidence="1">Uncharacterized protein</fullName>
    </submittedName>
</protein>
<accession>A0A9K3HIV2</accession>
<dbReference type="AlphaFoldDB" id="A0A9K3HIV2"/>
<name>A0A9K3HIV2_HELAN</name>
<evidence type="ECO:0000313" key="1">
    <source>
        <dbReference type="EMBL" id="KAF5779154.1"/>
    </source>
</evidence>
<reference evidence="1" key="2">
    <citation type="submission" date="2020-06" db="EMBL/GenBank/DDBJ databases">
        <title>Helianthus annuus Genome sequencing and assembly Release 2.</title>
        <authorList>
            <person name="Gouzy J."/>
            <person name="Langlade N."/>
            <person name="Munos S."/>
        </authorList>
    </citation>
    <scope>NUCLEOTIDE SEQUENCE</scope>
    <source>
        <tissue evidence="1">Leaves</tissue>
    </source>
</reference>
<keyword evidence="2" id="KW-1185">Reference proteome</keyword>
<reference evidence="1" key="1">
    <citation type="journal article" date="2017" name="Nature">
        <title>The sunflower genome provides insights into oil metabolism, flowering and Asterid evolution.</title>
        <authorList>
            <person name="Badouin H."/>
            <person name="Gouzy J."/>
            <person name="Grassa C.J."/>
            <person name="Murat F."/>
            <person name="Staton S.E."/>
            <person name="Cottret L."/>
            <person name="Lelandais-Briere C."/>
            <person name="Owens G.L."/>
            <person name="Carrere S."/>
            <person name="Mayjonade B."/>
            <person name="Legrand L."/>
            <person name="Gill N."/>
            <person name="Kane N.C."/>
            <person name="Bowers J.E."/>
            <person name="Hubner S."/>
            <person name="Bellec A."/>
            <person name="Berard A."/>
            <person name="Berges H."/>
            <person name="Blanchet N."/>
            <person name="Boniface M.C."/>
            <person name="Brunel D."/>
            <person name="Catrice O."/>
            <person name="Chaidir N."/>
            <person name="Claudel C."/>
            <person name="Donnadieu C."/>
            <person name="Faraut T."/>
            <person name="Fievet G."/>
            <person name="Helmstetter N."/>
            <person name="King M."/>
            <person name="Knapp S.J."/>
            <person name="Lai Z."/>
            <person name="Le Paslier M.C."/>
            <person name="Lippi Y."/>
            <person name="Lorenzon L."/>
            <person name="Mandel J.R."/>
            <person name="Marage G."/>
            <person name="Marchand G."/>
            <person name="Marquand E."/>
            <person name="Bret-Mestries E."/>
            <person name="Morien E."/>
            <person name="Nambeesan S."/>
            <person name="Nguyen T."/>
            <person name="Pegot-Espagnet P."/>
            <person name="Pouilly N."/>
            <person name="Raftis F."/>
            <person name="Sallet E."/>
            <person name="Schiex T."/>
            <person name="Thomas J."/>
            <person name="Vandecasteele C."/>
            <person name="Vares D."/>
            <person name="Vear F."/>
            <person name="Vautrin S."/>
            <person name="Crespi M."/>
            <person name="Mangin B."/>
            <person name="Burke J.M."/>
            <person name="Salse J."/>
            <person name="Munos S."/>
            <person name="Vincourt P."/>
            <person name="Rieseberg L.H."/>
            <person name="Langlade N.B."/>
        </authorList>
    </citation>
    <scope>NUCLEOTIDE SEQUENCE</scope>
    <source>
        <tissue evidence="1">Leaves</tissue>
    </source>
</reference>
<evidence type="ECO:0000313" key="2">
    <source>
        <dbReference type="Proteomes" id="UP000215914"/>
    </source>
</evidence>
<dbReference type="Proteomes" id="UP000215914">
    <property type="component" value="Unassembled WGS sequence"/>
</dbReference>
<dbReference type="Gramene" id="mRNA:HanXRQr2_Chr12g0556001">
    <property type="protein sequence ID" value="mRNA:HanXRQr2_Chr12g0556001"/>
    <property type="gene ID" value="HanXRQr2_Chr12g0556001"/>
</dbReference>
<comment type="caution">
    <text evidence="1">The sequence shown here is derived from an EMBL/GenBank/DDBJ whole genome shotgun (WGS) entry which is preliminary data.</text>
</comment>
<dbReference type="EMBL" id="MNCJ02000327">
    <property type="protein sequence ID" value="KAF5779154.1"/>
    <property type="molecule type" value="Genomic_DNA"/>
</dbReference>
<gene>
    <name evidence="1" type="ORF">HanXRQr2_Chr12g0556001</name>
</gene>
<organism evidence="1 2">
    <name type="scientific">Helianthus annuus</name>
    <name type="common">Common sunflower</name>
    <dbReference type="NCBI Taxonomy" id="4232"/>
    <lineage>
        <taxon>Eukaryota</taxon>
        <taxon>Viridiplantae</taxon>
        <taxon>Streptophyta</taxon>
        <taxon>Embryophyta</taxon>
        <taxon>Tracheophyta</taxon>
        <taxon>Spermatophyta</taxon>
        <taxon>Magnoliopsida</taxon>
        <taxon>eudicotyledons</taxon>
        <taxon>Gunneridae</taxon>
        <taxon>Pentapetalae</taxon>
        <taxon>asterids</taxon>
        <taxon>campanulids</taxon>
        <taxon>Asterales</taxon>
        <taxon>Asteraceae</taxon>
        <taxon>Asteroideae</taxon>
        <taxon>Heliantheae alliance</taxon>
        <taxon>Heliantheae</taxon>
        <taxon>Helianthus</taxon>
    </lineage>
</organism>
<sequence>MLWMKHRGIINVTNSNLNSNKLDQTVTHLLVTVHNDGYTERYAECTQHVTSALKVDWVTSRSATHGVDTEAAHAASKNEYNTLRLPVMDLVTVALQSEDFVAQLKEVCPDEADGLGCGSLLTVC</sequence>